<dbReference type="Proteomes" id="UP001057455">
    <property type="component" value="Unassembled WGS sequence"/>
</dbReference>
<evidence type="ECO:0000313" key="4">
    <source>
        <dbReference type="Proteomes" id="UP001057455"/>
    </source>
</evidence>
<evidence type="ECO:0000256" key="2">
    <source>
        <dbReference type="SAM" id="MobiDB-lite"/>
    </source>
</evidence>
<organism evidence="3 4">
    <name type="scientific">Babesia ovis</name>
    <dbReference type="NCBI Taxonomy" id="5869"/>
    <lineage>
        <taxon>Eukaryota</taxon>
        <taxon>Sar</taxon>
        <taxon>Alveolata</taxon>
        <taxon>Apicomplexa</taxon>
        <taxon>Aconoidasida</taxon>
        <taxon>Piroplasmida</taxon>
        <taxon>Babesiidae</taxon>
        <taxon>Babesia</taxon>
    </lineage>
</organism>
<proteinExistence type="predicted"/>
<protein>
    <submittedName>
        <fullName evidence="3">Uncharacterized protein</fullName>
    </submittedName>
</protein>
<accession>A0A9W5T8S0</accession>
<name>A0A9W5T8S0_BABOV</name>
<dbReference type="AlphaFoldDB" id="A0A9W5T8S0"/>
<feature type="coiled-coil region" evidence="1">
    <location>
        <begin position="77"/>
        <end position="104"/>
    </location>
</feature>
<sequence length="708" mass="81474">MRAITSVSAMCYLASPYGGVGRSSFYIVRHFGQHSLPSTSDDTYELSEEHKQMLSAPYYNQDFSEKDYNALIDALDKNSGECDMDDIDRQLQEVEQEKRLYNSINRMIERSAALEMPKSRVETQAMYPPGRPNDDAANSDTADIILTEEVKHPTDIRHALGPPGSSSSGSITSNHTPRDITDELIERAREAVPPHESLYDDYAPIRLPANANSTSELITGIIQLPDVKDKKELQDSIRIKDYSVDKDTPIDEDVFWLHGINDERAERGEPPLVIPKGQKFDSNPDFVREKRALRLKHISEVRKHCHEARAHREAMKHTFYRKLPRNEMGFAQLTVDDVEKLHYEEVMEELRARGYRTGGGETAARHRLEFAIEEKEQWRFDAIVRQPLEETNENLPEHSREKIADIKKKIKFLEETNMEGDALTGIERLKAKQDILEFHRDPVGYLDLDLLDPSLNPSPEEVEELRNAPVVHDLAFVKAMSDPINRLPDMIPRTFNLQHDVERPYPQYMLHHRHELEALKKEYLSMRRGIHEQTLPEISRRFEVSLHFLGDACCRLGAKPPVPLDLPLRAIISYSAIWDLTEFLNIADTLEIESFYTFMNLEEVAHEFGNTVAEVKEACAKLGIKLPFGNETRLNLHCLLTVEKMLSKPEEDPEIIKLENTPRYKFRDFNDRRPVFPNSLQEPNIREEMAEGEKLLQSDSDDDITIDV</sequence>
<reference evidence="3" key="1">
    <citation type="submission" date="2019-12" db="EMBL/GenBank/DDBJ databases">
        <title>Genome sequence of Babesia ovis.</title>
        <authorList>
            <person name="Yamagishi J."/>
            <person name="Sevinc F."/>
            <person name="Xuan X."/>
        </authorList>
    </citation>
    <scope>NUCLEOTIDE SEQUENCE</scope>
    <source>
        <strain evidence="3">Selcuk</strain>
    </source>
</reference>
<dbReference type="EMBL" id="BLIY01000003">
    <property type="protein sequence ID" value="GFE52925.1"/>
    <property type="molecule type" value="Genomic_DNA"/>
</dbReference>
<feature type="region of interest" description="Disordered" evidence="2">
    <location>
        <begin position="155"/>
        <end position="178"/>
    </location>
</feature>
<dbReference type="OrthoDB" id="364843at2759"/>
<evidence type="ECO:0000313" key="3">
    <source>
        <dbReference type="EMBL" id="GFE52925.1"/>
    </source>
</evidence>
<keyword evidence="4" id="KW-1185">Reference proteome</keyword>
<feature type="compositionally biased region" description="Low complexity" evidence="2">
    <location>
        <begin position="161"/>
        <end position="170"/>
    </location>
</feature>
<gene>
    <name evidence="3" type="ORF">BaOVIS_003290</name>
</gene>
<comment type="caution">
    <text evidence="3">The sequence shown here is derived from an EMBL/GenBank/DDBJ whole genome shotgun (WGS) entry which is preliminary data.</text>
</comment>
<evidence type="ECO:0000256" key="1">
    <source>
        <dbReference type="SAM" id="Coils"/>
    </source>
</evidence>
<keyword evidence="1" id="KW-0175">Coiled coil</keyword>